<organism evidence="1 2">
    <name type="scientific">Theileria orientalis</name>
    <dbReference type="NCBI Taxonomy" id="68886"/>
    <lineage>
        <taxon>Eukaryota</taxon>
        <taxon>Sar</taxon>
        <taxon>Alveolata</taxon>
        <taxon>Apicomplexa</taxon>
        <taxon>Aconoidasida</taxon>
        <taxon>Piroplasmida</taxon>
        <taxon>Theileriidae</taxon>
        <taxon>Theileria</taxon>
    </lineage>
</organism>
<sequence length="208" mass="24770">MDFKHSNSSTYYSMEVLSEIFKNEDISTNIQSYPEEVSRRVSDEIDLLLENFVKNTKKYENTRVFDGDNTNLMFKYKLLMDYYAIMYIYANKNIHLYKAYRWNIVEELATIYNGYYDFIPDNIIHNLSDLEISHLRERCLHIKSNLKFVNTGKYTLIGIMKDIVTDDLSEPNSSKLMFYQKNTRLFVPSHMADLLKPCKWIKILKVDM</sequence>
<dbReference type="Proteomes" id="UP000244811">
    <property type="component" value="Chromosome 2"/>
</dbReference>
<accession>A0A976SJJ2</accession>
<evidence type="ECO:0000313" key="1">
    <source>
        <dbReference type="EMBL" id="UVC50001.1"/>
    </source>
</evidence>
<gene>
    <name evidence="1" type="ORF">MACK_003624</name>
</gene>
<evidence type="ECO:0000313" key="2">
    <source>
        <dbReference type="Proteomes" id="UP000244811"/>
    </source>
</evidence>
<reference evidence="1" key="1">
    <citation type="submission" date="2022-07" db="EMBL/GenBank/DDBJ databases">
        <title>Evaluation of T. orientalis genome assembly methods using nanopore sequencing and analysis of variation between genomes.</title>
        <authorList>
            <person name="Yam J."/>
            <person name="Micallef M.L."/>
            <person name="Liu M."/>
            <person name="Djordjevic S.P."/>
            <person name="Bogema D.R."/>
            <person name="Jenkins C."/>
        </authorList>
    </citation>
    <scope>NUCLEOTIDE SEQUENCE</scope>
    <source>
        <strain evidence="1">Goon Nure</strain>
    </source>
</reference>
<name>A0A976SJJ2_THEOR</name>
<dbReference type="AlphaFoldDB" id="A0A976SJJ2"/>
<dbReference type="EMBL" id="CP056071">
    <property type="protein sequence ID" value="UVC50001.1"/>
    <property type="molecule type" value="Genomic_DNA"/>
</dbReference>
<proteinExistence type="predicted"/>
<protein>
    <submittedName>
        <fullName evidence="1">Uncharacterized protein</fullName>
    </submittedName>
</protein>